<evidence type="ECO:0000256" key="2">
    <source>
        <dbReference type="ARBA" id="ARBA00010985"/>
    </source>
</evidence>
<evidence type="ECO:0000256" key="1">
    <source>
        <dbReference type="ARBA" id="ARBA00004474"/>
    </source>
</evidence>
<comment type="subcellular location">
    <subcellularLocation>
        <location evidence="1">Plastid</location>
    </subcellularLocation>
</comment>
<reference evidence="6" key="1">
    <citation type="journal article" date="2013" name="PLoS ONE">
        <title>The Plastid Genome of the Red Macroalga Grateloupia taiwanensis (Halymeniaceae).</title>
        <authorList>
            <person name="Depriest M.S."/>
            <person name="Bhattacharya D."/>
            <person name="Lopez-Bautista J.M."/>
        </authorList>
    </citation>
    <scope>NUCLEOTIDE SEQUENCE</scope>
</reference>
<gene>
    <name evidence="6" type="primary">ycf33</name>
</gene>
<feature type="transmembrane region" description="Helical" evidence="5">
    <location>
        <begin position="20"/>
        <end position="40"/>
    </location>
</feature>
<proteinExistence type="inferred from homology"/>
<evidence type="ECO:0000256" key="5">
    <source>
        <dbReference type="SAM" id="Phobius"/>
    </source>
</evidence>
<evidence type="ECO:0000256" key="4">
    <source>
        <dbReference type="ARBA" id="ARBA00022640"/>
    </source>
</evidence>
<protein>
    <recommendedName>
        <fullName evidence="3">Uncharacterized protein ycf33</fullName>
    </recommendedName>
</protein>
<dbReference type="InterPro" id="IPR008470">
    <property type="entry name" value="Uncharacterised_Ycf33"/>
</dbReference>
<dbReference type="GO" id="GO:0009536">
    <property type="term" value="C:plastid"/>
    <property type="evidence" value="ECO:0007669"/>
    <property type="project" value="UniProtKB-SubCell"/>
</dbReference>
<dbReference type="GeneID" id="16017105"/>
<dbReference type="RefSeq" id="YP_008144814.1">
    <property type="nucleotide sequence ID" value="NC_021618.1"/>
</dbReference>
<dbReference type="Pfam" id="PF05421">
    <property type="entry name" value="DUF751"/>
    <property type="match status" value="1"/>
</dbReference>
<keyword evidence="5" id="KW-0812">Transmembrane</keyword>
<keyword evidence="5" id="KW-0472">Membrane</keyword>
<reference evidence="6" key="2">
    <citation type="submission" date="2013-04" db="EMBL/GenBank/DDBJ databases">
        <authorList>
            <person name="DePriest M.S.Jr."/>
            <person name="Bhattacharya D."/>
            <person name="Lopez-Bautista J.M."/>
        </authorList>
    </citation>
    <scope>NUCLEOTIDE SEQUENCE</scope>
</reference>
<keyword evidence="5" id="KW-1133">Transmembrane helix</keyword>
<name>R9XZP6_9FLOR</name>
<accession>R9XZP6</accession>
<feature type="transmembrane region" description="Helical" evidence="5">
    <location>
        <begin position="52"/>
        <end position="71"/>
    </location>
</feature>
<dbReference type="AlphaFoldDB" id="R9XZP6"/>
<organism evidence="6">
    <name type="scientific">Phyllymenia taiwanensis</name>
    <dbReference type="NCBI Taxonomy" id="1260292"/>
    <lineage>
        <taxon>Eukaryota</taxon>
        <taxon>Rhodophyta</taxon>
        <taxon>Florideophyceae</taxon>
        <taxon>Rhodymeniophycidae</taxon>
        <taxon>Halymeniales</taxon>
        <taxon>Halymeniaceae</taxon>
        <taxon>Phyllymenia</taxon>
    </lineage>
</organism>
<geneLocation type="plastid" evidence="6"/>
<evidence type="ECO:0000256" key="3">
    <source>
        <dbReference type="ARBA" id="ARBA00021584"/>
    </source>
</evidence>
<sequence>MNNKKNIIKMNSFWKNIIKYPRFLISIITGFFLTTLYPLFKLLTTNKNRFLFIAIFNSILIVLYYIIRLMLDIN</sequence>
<keyword evidence="4 6" id="KW-0934">Plastid</keyword>
<comment type="similarity">
    <text evidence="2">Belongs to the ycf33 family.</text>
</comment>
<dbReference type="EMBL" id="KC894740">
    <property type="protein sequence ID" value="AGO19943.1"/>
    <property type="molecule type" value="Genomic_DNA"/>
</dbReference>
<evidence type="ECO:0000313" key="6">
    <source>
        <dbReference type="EMBL" id="AGO19943.1"/>
    </source>
</evidence>